<keyword evidence="5 6" id="KW-1015">Disulfide bond</keyword>
<dbReference type="Bgee" id="ENSAMXG00000042978">
    <property type="expression patterns" value="Expressed in head kidney and 14 other cell types or tissues"/>
</dbReference>
<dbReference type="OMA" id="QSFLYCC"/>
<protein>
    <submittedName>
        <fullName evidence="9">Adrenomedullin a</fullName>
    </submittedName>
</protein>
<dbReference type="GO" id="GO:0003073">
    <property type="term" value="P:regulation of systemic arterial blood pressure"/>
    <property type="evidence" value="ECO:0007669"/>
    <property type="project" value="TreeGrafter"/>
</dbReference>
<evidence type="ECO:0000256" key="2">
    <source>
        <dbReference type="ARBA" id="ARBA00010575"/>
    </source>
</evidence>
<dbReference type="OrthoDB" id="8771893at2759"/>
<dbReference type="InterPro" id="IPR021116">
    <property type="entry name" value="Calcitonin/adrenomedullin"/>
</dbReference>
<dbReference type="GeneID" id="103041385"/>
<feature type="disulfide bond" evidence="6">
    <location>
        <begin position="99"/>
        <end position="104"/>
    </location>
</feature>
<reference evidence="10" key="2">
    <citation type="journal article" date="2014" name="Nat. Commun.">
        <title>The cavefish genome reveals candidate genes for eye loss.</title>
        <authorList>
            <person name="McGaugh S.E."/>
            <person name="Gross J.B."/>
            <person name="Aken B."/>
            <person name="Blin M."/>
            <person name="Borowsky R."/>
            <person name="Chalopin D."/>
            <person name="Hinaux H."/>
            <person name="Jeffery W.R."/>
            <person name="Keene A."/>
            <person name="Ma L."/>
            <person name="Minx P."/>
            <person name="Murphy D."/>
            <person name="O'Quin K.E."/>
            <person name="Retaux S."/>
            <person name="Rohner N."/>
            <person name="Searle S.M."/>
            <person name="Stahl B.A."/>
            <person name="Tabin C."/>
            <person name="Volff J.N."/>
            <person name="Yoshizawa M."/>
            <person name="Warren W.C."/>
        </authorList>
    </citation>
    <scope>NUCLEOTIDE SEQUENCE [LARGE SCALE GENOMIC DNA]</scope>
    <source>
        <strain evidence="10">female</strain>
    </source>
</reference>
<evidence type="ECO:0000256" key="1">
    <source>
        <dbReference type="ARBA" id="ARBA00004613"/>
    </source>
</evidence>
<dbReference type="GO" id="GO:1990410">
    <property type="term" value="P:adrenomedullin receptor signaling pathway"/>
    <property type="evidence" value="ECO:0007669"/>
    <property type="project" value="TreeGrafter"/>
</dbReference>
<proteinExistence type="inferred from homology"/>
<dbReference type="KEGG" id="amex:103041385"/>
<reference evidence="10" key="1">
    <citation type="submission" date="2013-03" db="EMBL/GenBank/DDBJ databases">
        <authorList>
            <person name="Jeffery W."/>
            <person name="Warren W."/>
            <person name="Wilson R.K."/>
        </authorList>
    </citation>
    <scope>NUCLEOTIDE SEQUENCE</scope>
    <source>
        <strain evidence="10">female</strain>
    </source>
</reference>
<evidence type="ECO:0000313" key="10">
    <source>
        <dbReference type="Proteomes" id="UP000018467"/>
    </source>
</evidence>
<dbReference type="STRING" id="7994.ENSAMXP00000054034"/>
<evidence type="ECO:0000313" key="9">
    <source>
        <dbReference type="Ensembl" id="ENSAMXP00000054034.1"/>
    </source>
</evidence>
<dbReference type="PANTHER" id="PTHR23414">
    <property type="entry name" value="ADRENOMEDULLIN, ADM"/>
    <property type="match status" value="1"/>
</dbReference>
<evidence type="ECO:0000256" key="7">
    <source>
        <dbReference type="SAM" id="MobiDB-lite"/>
    </source>
</evidence>
<keyword evidence="3" id="KW-0964">Secreted</keyword>
<dbReference type="RefSeq" id="XP_007234281.1">
    <property type="nucleotide sequence ID" value="XM_007234219.4"/>
</dbReference>
<dbReference type="GO" id="GO:0010460">
    <property type="term" value="P:positive regulation of heart rate"/>
    <property type="evidence" value="ECO:0007669"/>
    <property type="project" value="TreeGrafter"/>
</dbReference>
<evidence type="ECO:0000256" key="8">
    <source>
        <dbReference type="SAM" id="SignalP"/>
    </source>
</evidence>
<dbReference type="InterPro" id="IPR051665">
    <property type="entry name" value="Adrenomedullin-reg_peptide"/>
</dbReference>
<comment type="similarity">
    <text evidence="2">Belongs to the adrenomedullin family.</text>
</comment>
<dbReference type="CTD" id="556502"/>
<dbReference type="Pfam" id="PF00214">
    <property type="entry name" value="Calc_CGRP_IAPP"/>
    <property type="match status" value="1"/>
</dbReference>
<dbReference type="PANTHER" id="PTHR23414:SF3">
    <property type="entry name" value="PRO-ADRENOMEDULLIN"/>
    <property type="match status" value="1"/>
</dbReference>
<feature type="chain" id="PRO_5017188656" evidence="8">
    <location>
        <begin position="24"/>
        <end position="173"/>
    </location>
</feature>
<sequence length="173" mass="19526">MNLIILSLFCCCLLITITPSVNSAKFNLSQVLKRSVWLQRTKRDLSSLSALRETQSGPQFVRPEDVKDSLLPHSSASHTGMRTKRSKSSVINQSKRSGCALGTCTMHDLAHRLQQLNNKLKVAPIEKIGALGYGRRRRSVPERRMTLEKGEQAGGRLRPVWRLHKLEALLRRT</sequence>
<comment type="subcellular location">
    <subcellularLocation>
        <location evidence="1">Secreted</location>
    </subcellularLocation>
</comment>
<dbReference type="GeneTree" id="ENSGT00940000154380"/>
<dbReference type="GO" id="GO:0005179">
    <property type="term" value="F:hormone activity"/>
    <property type="evidence" value="ECO:0007669"/>
    <property type="project" value="InterPro"/>
</dbReference>
<feature type="signal peptide" evidence="8">
    <location>
        <begin position="1"/>
        <end position="23"/>
    </location>
</feature>
<evidence type="ECO:0000256" key="3">
    <source>
        <dbReference type="ARBA" id="ARBA00022525"/>
    </source>
</evidence>
<dbReference type="GO" id="GO:0005615">
    <property type="term" value="C:extracellular space"/>
    <property type="evidence" value="ECO:0007669"/>
    <property type="project" value="TreeGrafter"/>
</dbReference>
<reference evidence="9" key="3">
    <citation type="submission" date="2025-08" db="UniProtKB">
        <authorList>
            <consortium name="Ensembl"/>
        </authorList>
    </citation>
    <scope>IDENTIFICATION</scope>
</reference>
<evidence type="ECO:0000256" key="5">
    <source>
        <dbReference type="ARBA" id="ARBA00023157"/>
    </source>
</evidence>
<dbReference type="AlphaFoldDB" id="A0A3B1KJX5"/>
<feature type="region of interest" description="Disordered" evidence="7">
    <location>
        <begin position="62"/>
        <end position="89"/>
    </location>
</feature>
<dbReference type="FunCoup" id="A0A3B1KJX5">
    <property type="interactions" value="919"/>
</dbReference>
<dbReference type="GO" id="GO:0007189">
    <property type="term" value="P:adenylate cyclase-activating G protein-coupled receptor signaling pathway"/>
    <property type="evidence" value="ECO:0007669"/>
    <property type="project" value="TreeGrafter"/>
</dbReference>
<dbReference type="Proteomes" id="UP000018467">
    <property type="component" value="Unassembled WGS sequence"/>
</dbReference>
<dbReference type="Ensembl" id="ENSAMXT00000049770.1">
    <property type="protein sequence ID" value="ENSAMXP00000054034.1"/>
    <property type="gene ID" value="ENSAMXG00000042978.1"/>
</dbReference>
<organism evidence="9 10">
    <name type="scientific">Astyanax mexicanus</name>
    <name type="common">Blind cave fish</name>
    <name type="synonym">Astyanax fasciatus mexicanus</name>
    <dbReference type="NCBI Taxonomy" id="7994"/>
    <lineage>
        <taxon>Eukaryota</taxon>
        <taxon>Metazoa</taxon>
        <taxon>Chordata</taxon>
        <taxon>Craniata</taxon>
        <taxon>Vertebrata</taxon>
        <taxon>Euteleostomi</taxon>
        <taxon>Actinopterygii</taxon>
        <taxon>Neopterygii</taxon>
        <taxon>Teleostei</taxon>
        <taxon>Ostariophysi</taxon>
        <taxon>Characiformes</taxon>
        <taxon>Characoidei</taxon>
        <taxon>Acestrorhamphidae</taxon>
        <taxon>Acestrorhamphinae</taxon>
        <taxon>Astyanax</taxon>
    </lineage>
</organism>
<evidence type="ECO:0000256" key="4">
    <source>
        <dbReference type="ARBA" id="ARBA00022729"/>
    </source>
</evidence>
<accession>A0A3B1KJX5</accession>
<evidence type="ECO:0000256" key="6">
    <source>
        <dbReference type="PIRSR" id="PIRSR621116-50"/>
    </source>
</evidence>
<reference evidence="9" key="4">
    <citation type="submission" date="2025-09" db="UniProtKB">
        <authorList>
            <consortium name="Ensembl"/>
        </authorList>
    </citation>
    <scope>IDENTIFICATION</scope>
</reference>
<dbReference type="GO" id="GO:0031700">
    <property type="term" value="F:adrenomedullin receptor binding"/>
    <property type="evidence" value="ECO:0007669"/>
    <property type="project" value="TreeGrafter"/>
</dbReference>
<keyword evidence="10" id="KW-1185">Reference proteome</keyword>
<dbReference type="InParanoid" id="A0A3B1KJX5"/>
<name>A0A3B1KJX5_ASTMX</name>
<keyword evidence="4 8" id="KW-0732">Signal</keyword>